<feature type="signal peptide" evidence="1">
    <location>
        <begin position="1"/>
        <end position="27"/>
    </location>
</feature>
<dbReference type="RefSeq" id="WP_188086765.1">
    <property type="nucleotide sequence ID" value="NZ_JACVFC010000001.1"/>
</dbReference>
<keyword evidence="3" id="KW-1185">Reference proteome</keyword>
<reference evidence="2 3" key="1">
    <citation type="submission" date="2020-09" db="EMBL/GenBank/DDBJ databases">
        <title>Genome sequences of type strains of Chitinophaga qingshengii and Chitinophaga varians.</title>
        <authorList>
            <person name="Kittiwongwattana C."/>
        </authorList>
    </citation>
    <scope>NUCLEOTIDE SEQUENCE [LARGE SCALE GENOMIC DNA]</scope>
    <source>
        <strain evidence="2 3">JCM 30026</strain>
    </source>
</reference>
<protein>
    <submittedName>
        <fullName evidence="2">Uncharacterized protein</fullName>
    </submittedName>
</protein>
<dbReference type="EMBL" id="JACVFC010000001">
    <property type="protein sequence ID" value="MBC9929654.1"/>
    <property type="molecule type" value="Genomic_DNA"/>
</dbReference>
<dbReference type="Proteomes" id="UP000659124">
    <property type="component" value="Unassembled WGS sequence"/>
</dbReference>
<accession>A0ABR7TJQ3</accession>
<keyword evidence="1" id="KW-0732">Signal</keyword>
<sequence>MPLAHTPMKYFLLLLLLPLSALTNAQAPAGFSVPKTYKKVAEAAGDLDKDGKDEQAMIYDTDPDKEDNFKRILYICRVTDAGLSLWTQKVLAILPAHSMPQYTNVKDLKINRNTLVLKQEEYPGGRNLTQYTHIFRFQDNGWYLIGSRTSLNTNCYGAQISEINFSTGDVVVSFVPDGGCDGEDNPQPKKSRKEYKYKFSKLPLLDSLDYGENQLHIPGCKETIYY</sequence>
<comment type="caution">
    <text evidence="2">The sequence shown here is derived from an EMBL/GenBank/DDBJ whole genome shotgun (WGS) entry which is preliminary data.</text>
</comment>
<evidence type="ECO:0000313" key="2">
    <source>
        <dbReference type="EMBL" id="MBC9929654.1"/>
    </source>
</evidence>
<feature type="chain" id="PRO_5045243000" evidence="1">
    <location>
        <begin position="28"/>
        <end position="226"/>
    </location>
</feature>
<evidence type="ECO:0000256" key="1">
    <source>
        <dbReference type="SAM" id="SignalP"/>
    </source>
</evidence>
<evidence type="ECO:0000313" key="3">
    <source>
        <dbReference type="Proteomes" id="UP000659124"/>
    </source>
</evidence>
<organism evidence="2 3">
    <name type="scientific">Chitinophaga qingshengii</name>
    <dbReference type="NCBI Taxonomy" id="1569794"/>
    <lineage>
        <taxon>Bacteria</taxon>
        <taxon>Pseudomonadati</taxon>
        <taxon>Bacteroidota</taxon>
        <taxon>Chitinophagia</taxon>
        <taxon>Chitinophagales</taxon>
        <taxon>Chitinophagaceae</taxon>
        <taxon>Chitinophaga</taxon>
    </lineage>
</organism>
<name>A0ABR7TJQ3_9BACT</name>
<gene>
    <name evidence="2" type="ORF">ICL07_04655</name>
</gene>
<proteinExistence type="predicted"/>